<reference evidence="2 3" key="1">
    <citation type="journal article" date="2018" name="Nat. Biotechnol.">
        <title>A standardized bacterial taxonomy based on genome phylogeny substantially revises the tree of life.</title>
        <authorList>
            <person name="Parks D.H."/>
            <person name="Chuvochina M."/>
            <person name="Waite D.W."/>
            <person name="Rinke C."/>
            <person name="Skarshewski A."/>
            <person name="Chaumeil P.A."/>
            <person name="Hugenholtz P."/>
        </authorList>
    </citation>
    <scope>NUCLEOTIDE SEQUENCE [LARGE SCALE GENOMIC DNA]</scope>
    <source>
        <strain evidence="2">UBA9158</strain>
    </source>
</reference>
<dbReference type="EMBL" id="DMND01000090">
    <property type="protein sequence ID" value="HAN27346.1"/>
    <property type="molecule type" value="Genomic_DNA"/>
</dbReference>
<organism evidence="2 3">
    <name type="scientific">Haliea salexigens</name>
    <dbReference type="NCBI Taxonomy" id="287487"/>
    <lineage>
        <taxon>Bacteria</taxon>
        <taxon>Pseudomonadati</taxon>
        <taxon>Pseudomonadota</taxon>
        <taxon>Gammaproteobacteria</taxon>
        <taxon>Cellvibrionales</taxon>
        <taxon>Halieaceae</taxon>
        <taxon>Haliea</taxon>
    </lineage>
</organism>
<feature type="non-terminal residue" evidence="2">
    <location>
        <position position="1"/>
    </location>
</feature>
<gene>
    <name evidence="2" type="ORF">DCP75_06430</name>
</gene>
<feature type="domain" description="Phosphoribosylformylglycinamidine synthase linker" evidence="1">
    <location>
        <begin position="21"/>
        <end position="68"/>
    </location>
</feature>
<proteinExistence type="predicted"/>
<dbReference type="SUPFAM" id="SSF109736">
    <property type="entry name" value="FGAM synthase PurL, linker domain"/>
    <property type="match status" value="1"/>
</dbReference>
<sequence>REQSPTALSTVDILQGGRAALETADANLGLALADDEIDYLLQAFTGLGRNPSDVELMMFAQANSEHCR</sequence>
<dbReference type="GO" id="GO:0005737">
    <property type="term" value="C:cytoplasm"/>
    <property type="evidence" value="ECO:0007669"/>
    <property type="project" value="TreeGrafter"/>
</dbReference>
<dbReference type="GO" id="GO:0006164">
    <property type="term" value="P:purine nucleotide biosynthetic process"/>
    <property type="evidence" value="ECO:0007669"/>
    <property type="project" value="TreeGrafter"/>
</dbReference>
<dbReference type="PANTHER" id="PTHR10099:SF1">
    <property type="entry name" value="PHOSPHORIBOSYLFORMYLGLYCINAMIDINE SYNTHASE"/>
    <property type="match status" value="1"/>
</dbReference>
<dbReference type="AlphaFoldDB" id="A0A3C1KM93"/>
<accession>A0A3C1KM93</accession>
<evidence type="ECO:0000313" key="3">
    <source>
        <dbReference type="Proteomes" id="UP000259273"/>
    </source>
</evidence>
<dbReference type="Proteomes" id="UP000259273">
    <property type="component" value="Unassembled WGS sequence"/>
</dbReference>
<dbReference type="PANTHER" id="PTHR10099">
    <property type="entry name" value="PHOSPHORIBOSYLFORMYLGLYCINAMIDINE SYNTHASE"/>
    <property type="match status" value="1"/>
</dbReference>
<evidence type="ECO:0000313" key="2">
    <source>
        <dbReference type="EMBL" id="HAN27346.1"/>
    </source>
</evidence>
<name>A0A3C1KM93_9GAMM</name>
<dbReference type="Pfam" id="PF18072">
    <property type="entry name" value="FGAR-AT_linker"/>
    <property type="match status" value="1"/>
</dbReference>
<evidence type="ECO:0000259" key="1">
    <source>
        <dbReference type="Pfam" id="PF18072"/>
    </source>
</evidence>
<dbReference type="Gene3D" id="1.10.8.750">
    <property type="entry name" value="Phosphoribosylformylglycinamidine synthase, linker domain"/>
    <property type="match status" value="1"/>
</dbReference>
<protein>
    <recommendedName>
        <fullName evidence="1">Phosphoribosylformylglycinamidine synthase linker domain-containing protein</fullName>
    </recommendedName>
</protein>
<comment type="caution">
    <text evidence="2">The sequence shown here is derived from an EMBL/GenBank/DDBJ whole genome shotgun (WGS) entry which is preliminary data.</text>
</comment>
<feature type="non-terminal residue" evidence="2">
    <location>
        <position position="68"/>
    </location>
</feature>
<dbReference type="InterPro" id="IPR041609">
    <property type="entry name" value="PurL_linker"/>
</dbReference>
<dbReference type="GO" id="GO:0004642">
    <property type="term" value="F:phosphoribosylformylglycinamidine synthase activity"/>
    <property type="evidence" value="ECO:0007669"/>
    <property type="project" value="TreeGrafter"/>
</dbReference>
<dbReference type="FunFam" id="1.10.8.750:FF:000002">
    <property type="entry name" value="Phosphoribosylformylglycinamidine synthase"/>
    <property type="match status" value="1"/>
</dbReference>